<evidence type="ECO:0000256" key="6">
    <source>
        <dbReference type="ARBA" id="ARBA00013125"/>
    </source>
</evidence>
<evidence type="ECO:0000259" key="16">
    <source>
        <dbReference type="Pfam" id="PF05199"/>
    </source>
</evidence>
<keyword evidence="7" id="KW-0285">Flavoprotein</keyword>
<sequence length="774" mass="84468">MWGKTGRTSFAASLFYTCFEHAHDFSSASRPPVVLVKHRSPPSLTTATESSIFAMAAAQLTEAQRLVLTSICDAAFRDAGDAATQQIMAAVPEPTDDQKANIERLARTKFSDLPGAVDALVSQLQASVSKENLDKIFLTLTLLSTRAGTLLLAGHATPFYQLTIDQREAVLQSWKASRLAMLRQVFRGIVAVAIYVVYNNYDEMVMATGYPARGDSLRYADESRLRKHYEYTFDRISSPFQTFETDMLIIGSGAGGGVVASQLAQKGWNVFVVDKGIYVKPEDMLGTESDGFGRLYENGGLMSTEDASMTILAGSTFGGGTTINWSASLRPQHFLREQWAKDHGLPYFLSKEYAESIEAVCERMGVSDEHFEHNKANKLLVAGSKKLGYPLSTIPQNTGGHAHACGHCGFGCPYSEKQSGPVTWLRDAAEAGARFMVETTTEKLLFAAKPSDPLPTRSNLDQYTPSSKRRYCIGALVKDRQGQLAIIRAREAVVVSAGTINSPAILMRSGLKNPRIGRNLRLHPVTPTTGYYDEPIETWNGAIMTAVSGVQENWDGSHHGVKLEVVMAMPGAQAASFLGWTSSAEHKKSLAQWRNQMTLIAIARDRGSGRVILDSEQRPRLDYTLDPYDAKSLVRGAIASAEIHLVNGAKRIHTNQTDVEDYIPAPGHKYLDDPRWKAWVASIEKAGMVPTRCALGSAHQMGSCQMGTKSSTSVVDPRGRVWGTKGLYIADASIFPTASGVNPMITNMSNSHSIARFIDEDVREALAAPIQAQL</sequence>
<feature type="domain" description="Glucose-methanol-choline oxidoreductase N-terminal" evidence="15">
    <location>
        <begin position="294"/>
        <end position="525"/>
    </location>
</feature>
<keyword evidence="18" id="KW-1185">Reference proteome</keyword>
<dbReference type="InterPro" id="IPR007867">
    <property type="entry name" value="GMC_OxRtase_C"/>
</dbReference>
<organism evidence="17 18">
    <name type="scientific">Rhodotorula taiwanensis</name>
    <dbReference type="NCBI Taxonomy" id="741276"/>
    <lineage>
        <taxon>Eukaryota</taxon>
        <taxon>Fungi</taxon>
        <taxon>Dikarya</taxon>
        <taxon>Basidiomycota</taxon>
        <taxon>Pucciniomycotina</taxon>
        <taxon>Microbotryomycetes</taxon>
        <taxon>Sporidiobolales</taxon>
        <taxon>Sporidiobolaceae</taxon>
        <taxon>Rhodotorula</taxon>
    </lineage>
</organism>
<keyword evidence="12" id="KW-0472">Membrane</keyword>
<comment type="similarity">
    <text evidence="5 13">Belongs to the GMC oxidoreductase family.</text>
</comment>
<protein>
    <recommendedName>
        <fullName evidence="6 13">Long-chain-alcohol oxidase</fullName>
        <ecNumber evidence="6 13">1.1.3.20</ecNumber>
    </recommendedName>
</protein>
<dbReference type="InterPro" id="IPR012400">
    <property type="entry name" value="Long_Oxdase"/>
</dbReference>
<dbReference type="STRING" id="741276.A0A2S5BCR2"/>
<evidence type="ECO:0000256" key="5">
    <source>
        <dbReference type="ARBA" id="ARBA00010790"/>
    </source>
</evidence>
<feature type="active site" description="Proton acceptor" evidence="14">
    <location>
        <position position="699"/>
    </location>
</feature>
<evidence type="ECO:0000256" key="7">
    <source>
        <dbReference type="ARBA" id="ARBA00022630"/>
    </source>
</evidence>
<evidence type="ECO:0000256" key="11">
    <source>
        <dbReference type="ARBA" id="ARBA00023002"/>
    </source>
</evidence>
<keyword evidence="9" id="KW-0274">FAD</keyword>
<dbReference type="SUPFAM" id="SSF51905">
    <property type="entry name" value="FAD/NAD(P)-binding domain"/>
    <property type="match status" value="1"/>
</dbReference>
<comment type="catalytic activity">
    <reaction evidence="1 13">
        <text>a long-chain primary fatty alcohol + O2 = a long-chain fatty aldehyde + H2O2</text>
        <dbReference type="Rhea" id="RHEA:22756"/>
        <dbReference type="ChEBI" id="CHEBI:15379"/>
        <dbReference type="ChEBI" id="CHEBI:16240"/>
        <dbReference type="ChEBI" id="CHEBI:17176"/>
        <dbReference type="ChEBI" id="CHEBI:77396"/>
        <dbReference type="EC" id="1.1.3.20"/>
    </reaction>
</comment>
<accession>A0A2S5BCR2</accession>
<evidence type="ECO:0000256" key="10">
    <source>
        <dbReference type="ARBA" id="ARBA00022989"/>
    </source>
</evidence>
<dbReference type="EMBL" id="PJQD01000023">
    <property type="protein sequence ID" value="POY74557.1"/>
    <property type="molecule type" value="Genomic_DNA"/>
</dbReference>
<dbReference type="PANTHER" id="PTHR46056">
    <property type="entry name" value="LONG-CHAIN-ALCOHOL OXIDASE"/>
    <property type="match status" value="1"/>
</dbReference>
<dbReference type="InterPro" id="IPR036188">
    <property type="entry name" value="FAD/NAD-bd_sf"/>
</dbReference>
<comment type="subcellular location">
    <subcellularLocation>
        <location evidence="4">Membrane</location>
    </subcellularLocation>
</comment>
<evidence type="ECO:0000256" key="2">
    <source>
        <dbReference type="ARBA" id="ARBA00001974"/>
    </source>
</evidence>
<evidence type="ECO:0000259" key="15">
    <source>
        <dbReference type="Pfam" id="PF00732"/>
    </source>
</evidence>
<keyword evidence="10" id="KW-1133">Transmembrane helix</keyword>
<dbReference type="GO" id="GO:0050660">
    <property type="term" value="F:flavin adenine dinucleotide binding"/>
    <property type="evidence" value="ECO:0007669"/>
    <property type="project" value="InterPro"/>
</dbReference>
<evidence type="ECO:0000256" key="12">
    <source>
        <dbReference type="ARBA" id="ARBA00023136"/>
    </source>
</evidence>
<reference evidence="17 18" key="1">
    <citation type="journal article" date="2018" name="Front. Microbiol.">
        <title>Prospects for Fungal Bioremediation of Acidic Radioactive Waste Sites: Characterization and Genome Sequence of Rhodotorula taiwanensis MD1149.</title>
        <authorList>
            <person name="Tkavc R."/>
            <person name="Matrosova V.Y."/>
            <person name="Grichenko O.E."/>
            <person name="Gostincar C."/>
            <person name="Volpe R.P."/>
            <person name="Klimenkova P."/>
            <person name="Gaidamakova E.K."/>
            <person name="Zhou C.E."/>
            <person name="Stewart B.J."/>
            <person name="Lyman M.G."/>
            <person name="Malfatti S.A."/>
            <person name="Rubinfeld B."/>
            <person name="Courtot M."/>
            <person name="Singh J."/>
            <person name="Dalgard C.L."/>
            <person name="Hamilton T."/>
            <person name="Frey K.G."/>
            <person name="Gunde-Cimerman N."/>
            <person name="Dugan L."/>
            <person name="Daly M.J."/>
        </authorList>
    </citation>
    <scope>NUCLEOTIDE SEQUENCE [LARGE SCALE GENOMIC DNA]</scope>
    <source>
        <strain evidence="17 18">MD1149</strain>
    </source>
</reference>
<dbReference type="PANTHER" id="PTHR46056:SF12">
    <property type="entry name" value="LONG-CHAIN-ALCOHOL OXIDASE"/>
    <property type="match status" value="1"/>
</dbReference>
<evidence type="ECO:0000313" key="17">
    <source>
        <dbReference type="EMBL" id="POY74557.1"/>
    </source>
</evidence>
<comment type="cofactor">
    <cofactor evidence="2">
        <name>FAD</name>
        <dbReference type="ChEBI" id="CHEBI:57692"/>
    </cofactor>
</comment>
<feature type="domain" description="Glucose-methanol-choline oxidoreductase C-terminal" evidence="16">
    <location>
        <begin position="608"/>
        <end position="748"/>
    </location>
</feature>
<evidence type="ECO:0000256" key="13">
    <source>
        <dbReference type="PIRNR" id="PIRNR028937"/>
    </source>
</evidence>
<dbReference type="Gene3D" id="3.50.50.60">
    <property type="entry name" value="FAD/NAD(P)-binding domain"/>
    <property type="match status" value="2"/>
</dbReference>
<comment type="caution">
    <text evidence="17">The sequence shown here is derived from an EMBL/GenBank/DDBJ whole genome shotgun (WGS) entry which is preliminary data.</text>
</comment>
<keyword evidence="11 13" id="KW-0560">Oxidoreductase</keyword>
<evidence type="ECO:0000256" key="8">
    <source>
        <dbReference type="ARBA" id="ARBA00022692"/>
    </source>
</evidence>
<dbReference type="Proteomes" id="UP000237144">
    <property type="component" value="Unassembled WGS sequence"/>
</dbReference>
<dbReference type="EC" id="1.1.3.20" evidence="6 13"/>
<dbReference type="OrthoDB" id="269227at2759"/>
<keyword evidence="8" id="KW-0812">Transmembrane</keyword>
<dbReference type="Pfam" id="PF05199">
    <property type="entry name" value="GMC_oxred_C"/>
    <property type="match status" value="1"/>
</dbReference>
<dbReference type="Pfam" id="PF00732">
    <property type="entry name" value="GMC_oxred_N"/>
    <property type="match status" value="1"/>
</dbReference>
<dbReference type="AlphaFoldDB" id="A0A2S5BCR2"/>
<dbReference type="InterPro" id="IPR000172">
    <property type="entry name" value="GMC_OxRdtase_N"/>
</dbReference>
<dbReference type="GO" id="GO:0046577">
    <property type="term" value="F:long-chain-alcohol oxidase activity"/>
    <property type="evidence" value="ECO:0007669"/>
    <property type="project" value="UniProtKB-EC"/>
</dbReference>
<evidence type="ECO:0000256" key="9">
    <source>
        <dbReference type="ARBA" id="ARBA00022827"/>
    </source>
</evidence>
<proteinExistence type="inferred from homology"/>
<evidence type="ECO:0000256" key="14">
    <source>
        <dbReference type="PIRSR" id="PIRSR028937-1"/>
    </source>
</evidence>
<evidence type="ECO:0000256" key="3">
    <source>
        <dbReference type="ARBA" id="ARBA00003842"/>
    </source>
</evidence>
<comment type="function">
    <text evidence="3">Long-chain fatty alcohol oxidase involved in the omega-oxidation pathway of lipid degradation.</text>
</comment>
<evidence type="ECO:0000256" key="4">
    <source>
        <dbReference type="ARBA" id="ARBA00004370"/>
    </source>
</evidence>
<evidence type="ECO:0000256" key="1">
    <source>
        <dbReference type="ARBA" id="ARBA00000920"/>
    </source>
</evidence>
<gene>
    <name evidence="17" type="ORF">BMF94_2318</name>
</gene>
<dbReference type="GO" id="GO:0016020">
    <property type="term" value="C:membrane"/>
    <property type="evidence" value="ECO:0007669"/>
    <property type="project" value="UniProtKB-SubCell"/>
</dbReference>
<name>A0A2S5BCR2_9BASI</name>
<dbReference type="PIRSF" id="PIRSF028937">
    <property type="entry name" value="Lg_Ch_AO"/>
    <property type="match status" value="1"/>
</dbReference>
<evidence type="ECO:0000313" key="18">
    <source>
        <dbReference type="Proteomes" id="UP000237144"/>
    </source>
</evidence>